<reference evidence="3 4" key="1">
    <citation type="submission" date="2020-08" db="EMBL/GenBank/DDBJ databases">
        <title>Draft genome sequence of Parasphingopyxis sp. GrpM-11.</title>
        <authorList>
            <person name="Oh J."/>
            <person name="Roh D.-H."/>
        </authorList>
    </citation>
    <scope>NUCLEOTIDE SEQUENCE [LARGE SCALE GENOMIC DNA]</scope>
    <source>
        <strain evidence="3 4">GrpM-11</strain>
    </source>
</reference>
<evidence type="ECO:0000256" key="1">
    <source>
        <dbReference type="SAM" id="SignalP"/>
    </source>
</evidence>
<feature type="signal peptide" evidence="1">
    <location>
        <begin position="1"/>
        <end position="19"/>
    </location>
</feature>
<evidence type="ECO:0000313" key="3">
    <source>
        <dbReference type="EMBL" id="MBC2776521.1"/>
    </source>
</evidence>
<keyword evidence="4" id="KW-1185">Reference proteome</keyword>
<name>A0A842HVY2_9SPHN</name>
<dbReference type="Gene3D" id="3.10.450.50">
    <property type="match status" value="2"/>
</dbReference>
<feature type="chain" id="PRO_5032695307" evidence="1">
    <location>
        <begin position="20"/>
        <end position="278"/>
    </location>
</feature>
<dbReference type="RefSeq" id="WP_185799796.1">
    <property type="nucleotide sequence ID" value="NZ_JACJVJ010000001.1"/>
</dbReference>
<keyword evidence="1" id="KW-0732">Signal</keyword>
<sequence>MHRSILFFAALLIAAPAAAAPVEEVIAAERAFAADSQSESLKTTFTRFAAEDGIALRPFAILGAHEFIASWPDADSAGSLQWEPAFAGAALSGDLGFTTGPYETADGGHGTYLTVWQRQADGEWRWLIDHGAPGSRTPAAFDAPEVALLGPSANPANTEADGMLELMAADTHVDSSLAHGWAAIAEMLSDDARVMGMEADTAIGRTAAAGALAARPEPVAAHYEGGGVSAAGDLGWTYGYADWREGEETRRAAYLRIWQRQGDGWRIVVDNFAPFPPR</sequence>
<protein>
    <submittedName>
        <fullName evidence="3">Nuclear transport factor 2 family protein</fullName>
    </submittedName>
</protein>
<gene>
    <name evidence="3" type="ORF">H6P80_02685</name>
</gene>
<accession>A0A842HVY2</accession>
<organism evidence="3 4">
    <name type="scientific">Parasphingopyxis marina</name>
    <dbReference type="NCBI Taxonomy" id="2761622"/>
    <lineage>
        <taxon>Bacteria</taxon>
        <taxon>Pseudomonadati</taxon>
        <taxon>Pseudomonadota</taxon>
        <taxon>Alphaproteobacteria</taxon>
        <taxon>Sphingomonadales</taxon>
        <taxon>Sphingomonadaceae</taxon>
        <taxon>Parasphingopyxis</taxon>
    </lineage>
</organism>
<dbReference type="SUPFAM" id="SSF54427">
    <property type="entry name" value="NTF2-like"/>
    <property type="match status" value="2"/>
</dbReference>
<dbReference type="AlphaFoldDB" id="A0A842HVY2"/>
<comment type="caution">
    <text evidence="3">The sequence shown here is derived from an EMBL/GenBank/DDBJ whole genome shotgun (WGS) entry which is preliminary data.</text>
</comment>
<proteinExistence type="predicted"/>
<dbReference type="InterPro" id="IPR027843">
    <property type="entry name" value="DUF4440"/>
</dbReference>
<feature type="domain" description="DUF4440" evidence="2">
    <location>
        <begin position="177"/>
        <end position="267"/>
    </location>
</feature>
<dbReference type="EMBL" id="JACJVJ010000001">
    <property type="protein sequence ID" value="MBC2776521.1"/>
    <property type="molecule type" value="Genomic_DNA"/>
</dbReference>
<evidence type="ECO:0000259" key="2">
    <source>
        <dbReference type="Pfam" id="PF14534"/>
    </source>
</evidence>
<dbReference type="Proteomes" id="UP000564378">
    <property type="component" value="Unassembled WGS sequence"/>
</dbReference>
<dbReference type="Pfam" id="PF14534">
    <property type="entry name" value="DUF4440"/>
    <property type="match status" value="1"/>
</dbReference>
<dbReference type="InterPro" id="IPR032710">
    <property type="entry name" value="NTF2-like_dom_sf"/>
</dbReference>
<evidence type="ECO:0000313" key="4">
    <source>
        <dbReference type="Proteomes" id="UP000564378"/>
    </source>
</evidence>